<dbReference type="AlphaFoldDB" id="D4H8E1"/>
<comment type="cofactor">
    <cofactor evidence="9">
        <name>Zn(2+)</name>
        <dbReference type="ChEBI" id="CHEBI:29105"/>
    </cofactor>
    <text evidence="9">Binds 3 Zn(2+) ions.</text>
</comment>
<dbReference type="PANTHER" id="PTHR21445">
    <property type="entry name" value="ENDONUCLEASE IV ENDODEOXYRIBONUCLEASE IV"/>
    <property type="match status" value="1"/>
</dbReference>
<evidence type="ECO:0000256" key="3">
    <source>
        <dbReference type="ARBA" id="ARBA00022723"/>
    </source>
</evidence>
<gene>
    <name evidence="9" type="primary">nfo</name>
    <name evidence="11" type="ordered locus">Dacet_1521</name>
</gene>
<keyword evidence="7 9" id="KW-0862">Zinc</keyword>
<dbReference type="GO" id="GO:0003677">
    <property type="term" value="F:DNA binding"/>
    <property type="evidence" value="ECO:0007669"/>
    <property type="project" value="InterPro"/>
</dbReference>
<feature type="binding site" evidence="9">
    <location>
        <position position="253"/>
    </location>
    <ligand>
        <name>Zn(2+)</name>
        <dbReference type="ChEBI" id="CHEBI:29105"/>
        <label>2</label>
    </ligand>
</feature>
<dbReference type="PROSITE" id="PS00729">
    <property type="entry name" value="AP_NUCLEASE_F2_1"/>
    <property type="match status" value="1"/>
</dbReference>
<accession>D4H8E1</accession>
<evidence type="ECO:0000256" key="5">
    <source>
        <dbReference type="ARBA" id="ARBA00022763"/>
    </source>
</evidence>
<dbReference type="STRING" id="522772.Dacet_1521"/>
<dbReference type="EMBL" id="CP001968">
    <property type="protein sequence ID" value="ADD68290.1"/>
    <property type="molecule type" value="Genomic_DNA"/>
</dbReference>
<dbReference type="eggNOG" id="COG0648">
    <property type="taxonomic scope" value="Bacteria"/>
</dbReference>
<dbReference type="InterPro" id="IPR013022">
    <property type="entry name" value="Xyl_isomerase-like_TIM-brl"/>
</dbReference>
<dbReference type="HAMAP" id="MF_00152">
    <property type="entry name" value="Nfo"/>
    <property type="match status" value="1"/>
</dbReference>
<dbReference type="FunFam" id="3.20.20.150:FF:000001">
    <property type="entry name" value="Probable endonuclease 4"/>
    <property type="match status" value="1"/>
</dbReference>
<dbReference type="PROSITE" id="PS00731">
    <property type="entry name" value="AP_NUCLEASE_F2_3"/>
    <property type="match status" value="1"/>
</dbReference>
<feature type="binding site" evidence="9">
    <location>
        <position position="177"/>
    </location>
    <ligand>
        <name>Zn(2+)</name>
        <dbReference type="ChEBI" id="CHEBI:29105"/>
        <label>3</label>
    </ligand>
</feature>
<dbReference type="PANTHER" id="PTHR21445:SF0">
    <property type="entry name" value="APURINIC-APYRIMIDINIC ENDONUCLEASE"/>
    <property type="match status" value="1"/>
</dbReference>
<dbReference type="NCBIfam" id="TIGR00587">
    <property type="entry name" value="nfo"/>
    <property type="match status" value="1"/>
</dbReference>
<evidence type="ECO:0000256" key="2">
    <source>
        <dbReference type="ARBA" id="ARBA00022722"/>
    </source>
</evidence>
<dbReference type="InParanoid" id="D4H8E1"/>
<dbReference type="EC" id="3.1.21.2" evidence="9"/>
<dbReference type="Proteomes" id="UP000002012">
    <property type="component" value="Chromosome"/>
</dbReference>
<dbReference type="GO" id="GO:0008081">
    <property type="term" value="F:phosphoric diester hydrolase activity"/>
    <property type="evidence" value="ECO:0007669"/>
    <property type="project" value="TreeGrafter"/>
</dbReference>
<dbReference type="GO" id="GO:0008833">
    <property type="term" value="F:deoxyribonuclease IV (phage-T4-induced) activity"/>
    <property type="evidence" value="ECO:0007669"/>
    <property type="project" value="UniProtKB-UniRule"/>
</dbReference>
<evidence type="ECO:0000256" key="1">
    <source>
        <dbReference type="ARBA" id="ARBA00005340"/>
    </source>
</evidence>
<proteinExistence type="inferred from homology"/>
<name>D4H8E1_DENA2</name>
<reference evidence="11 12" key="1">
    <citation type="journal article" date="2010" name="Stand. Genomic Sci.">
        <title>Complete genome sequence of Denitrovibrio acetiphilus type strain (N2460).</title>
        <authorList>
            <person name="Kiss H."/>
            <person name="Lang E."/>
            <person name="Lapidus A."/>
            <person name="Copeland A."/>
            <person name="Nolan M."/>
            <person name="Glavina Del Rio T."/>
            <person name="Chen F."/>
            <person name="Lucas S."/>
            <person name="Tice H."/>
            <person name="Cheng J.F."/>
            <person name="Han C."/>
            <person name="Goodwin L."/>
            <person name="Pitluck S."/>
            <person name="Liolios K."/>
            <person name="Pati A."/>
            <person name="Ivanova N."/>
            <person name="Mavromatis K."/>
            <person name="Chen A."/>
            <person name="Palaniappan K."/>
            <person name="Land M."/>
            <person name="Hauser L."/>
            <person name="Chang Y.J."/>
            <person name="Jeffries C.D."/>
            <person name="Detter J.C."/>
            <person name="Brettin T."/>
            <person name="Spring S."/>
            <person name="Rohde M."/>
            <person name="Goker M."/>
            <person name="Woyke T."/>
            <person name="Bristow J."/>
            <person name="Eisen J.A."/>
            <person name="Markowitz V."/>
            <person name="Hugenholtz P."/>
            <person name="Kyrpides N.C."/>
            <person name="Klenk H.P."/>
        </authorList>
    </citation>
    <scope>NUCLEOTIDE SEQUENCE [LARGE SCALE GENOMIC DNA]</scope>
    <source>
        <strain evidence="12">DSM 12809 / NBRC 114555 / N2460</strain>
    </source>
</reference>
<evidence type="ECO:0000256" key="4">
    <source>
        <dbReference type="ARBA" id="ARBA00022759"/>
    </source>
</evidence>
<feature type="domain" description="Xylose isomerase-like TIM barrel" evidence="10">
    <location>
        <begin position="18"/>
        <end position="269"/>
    </location>
</feature>
<dbReference type="CDD" id="cd00019">
    <property type="entry name" value="AP2Ec"/>
    <property type="match status" value="1"/>
</dbReference>
<keyword evidence="4 9" id="KW-0255">Endonuclease</keyword>
<dbReference type="KEGG" id="dap:Dacet_1521"/>
<sequence>MLIGAHQSISKSIDLSIKRALADGCECLQVFVKNNNRWEGKVISEEEAEKFRKGLADSGFKVCAHSSYLINLASFKEDTYIKSVKACNDELSRCDRLNIPFYVIHPGSHVGEGEKKGIRRIADTIDRVYEGGYQCMTLLEMVAGQGTNIGYSIENMLDIIELSASKDKIGICFDSCHMFAAGFDLKDDYDNVTKELFEAFGDKVKVFHLNDSKKPLNSRRDRHELVGKGEIGEDFFKKAVNDARFSDILGILETPVEENYKKEIELLKSYREC</sequence>
<feature type="binding site" evidence="9">
    <location>
        <position position="65"/>
    </location>
    <ligand>
        <name>Zn(2+)</name>
        <dbReference type="ChEBI" id="CHEBI:29105"/>
        <label>1</label>
    </ligand>
</feature>
<dbReference type="FunCoup" id="D4H8E1">
    <property type="interactions" value="258"/>
</dbReference>
<organism evidence="11 12">
    <name type="scientific">Denitrovibrio acetiphilus (strain DSM 12809 / NBRC 114555 / N2460)</name>
    <dbReference type="NCBI Taxonomy" id="522772"/>
    <lineage>
        <taxon>Bacteria</taxon>
        <taxon>Pseudomonadati</taxon>
        <taxon>Deferribacterota</taxon>
        <taxon>Deferribacteres</taxon>
        <taxon>Deferribacterales</taxon>
        <taxon>Geovibrionaceae</taxon>
        <taxon>Denitrovibrio</taxon>
    </lineage>
</organism>
<dbReference type="OrthoDB" id="9805666at2"/>
<evidence type="ECO:0000313" key="12">
    <source>
        <dbReference type="Proteomes" id="UP000002012"/>
    </source>
</evidence>
<keyword evidence="3 9" id="KW-0479">Metal-binding</keyword>
<comment type="catalytic activity">
    <reaction evidence="9">
        <text>Endonucleolytic cleavage to 5'-phosphooligonucleotide end-products.</text>
        <dbReference type="EC" id="3.1.21.2"/>
    </reaction>
</comment>
<evidence type="ECO:0000256" key="9">
    <source>
        <dbReference type="HAMAP-Rule" id="MF_00152"/>
    </source>
</evidence>
<dbReference type="GO" id="GO:0003906">
    <property type="term" value="F:DNA-(apurinic or apyrimidinic site) endonuclease activity"/>
    <property type="evidence" value="ECO:0007669"/>
    <property type="project" value="TreeGrafter"/>
</dbReference>
<comment type="function">
    <text evidence="9">Endonuclease IV plays a role in DNA repair. It cleaves phosphodiester bonds at apurinic or apyrimidinic (AP) sites, generating a 3'-hydroxyl group and a 5'-terminal sugar phosphate.</text>
</comment>
<feature type="binding site" evidence="9">
    <location>
        <position position="174"/>
    </location>
    <ligand>
        <name>Zn(2+)</name>
        <dbReference type="ChEBI" id="CHEBI:29105"/>
        <label>2</label>
    </ligand>
</feature>
<evidence type="ECO:0000256" key="6">
    <source>
        <dbReference type="ARBA" id="ARBA00022801"/>
    </source>
</evidence>
<dbReference type="Pfam" id="PF01261">
    <property type="entry name" value="AP_endonuc_2"/>
    <property type="match status" value="1"/>
</dbReference>
<dbReference type="GO" id="GO:0008270">
    <property type="term" value="F:zinc ion binding"/>
    <property type="evidence" value="ECO:0007669"/>
    <property type="project" value="UniProtKB-UniRule"/>
</dbReference>
<keyword evidence="5 9" id="KW-0227">DNA damage</keyword>
<feature type="binding site" evidence="9">
    <location>
        <position position="140"/>
    </location>
    <ligand>
        <name>Zn(2+)</name>
        <dbReference type="ChEBI" id="CHEBI:29105"/>
        <label>1</label>
    </ligand>
</feature>
<dbReference type="SUPFAM" id="SSF51658">
    <property type="entry name" value="Xylose isomerase-like"/>
    <property type="match status" value="1"/>
</dbReference>
<dbReference type="PaxDb" id="522772-Dacet_1521"/>
<feature type="binding site" evidence="9">
    <location>
        <position position="221"/>
    </location>
    <ligand>
        <name>Zn(2+)</name>
        <dbReference type="ChEBI" id="CHEBI:29105"/>
        <label>3</label>
    </ligand>
</feature>
<dbReference type="RefSeq" id="WP_013010804.1">
    <property type="nucleotide sequence ID" value="NC_013943.1"/>
</dbReference>
<evidence type="ECO:0000256" key="7">
    <source>
        <dbReference type="ARBA" id="ARBA00022833"/>
    </source>
</evidence>
<evidence type="ECO:0000256" key="8">
    <source>
        <dbReference type="ARBA" id="ARBA00023204"/>
    </source>
</evidence>
<evidence type="ECO:0000313" key="11">
    <source>
        <dbReference type="EMBL" id="ADD68290.1"/>
    </source>
</evidence>
<evidence type="ECO:0000259" key="10">
    <source>
        <dbReference type="Pfam" id="PF01261"/>
    </source>
</evidence>
<dbReference type="PROSITE" id="PS51432">
    <property type="entry name" value="AP_NUCLEASE_F2_4"/>
    <property type="match status" value="1"/>
</dbReference>
<dbReference type="GO" id="GO:0006284">
    <property type="term" value="P:base-excision repair"/>
    <property type="evidence" value="ECO:0007669"/>
    <property type="project" value="TreeGrafter"/>
</dbReference>
<dbReference type="HOGENOM" id="CLU_025885_0_1_0"/>
<dbReference type="InterPro" id="IPR036237">
    <property type="entry name" value="Xyl_isomerase-like_sf"/>
</dbReference>
<feature type="binding site" evidence="9">
    <location>
        <position position="208"/>
    </location>
    <ligand>
        <name>Zn(2+)</name>
        <dbReference type="ChEBI" id="CHEBI:29105"/>
        <label>2</label>
    </ligand>
</feature>
<dbReference type="SMART" id="SM00518">
    <property type="entry name" value="AP2Ec"/>
    <property type="match status" value="1"/>
</dbReference>
<protein>
    <recommendedName>
        <fullName evidence="9">Probable endonuclease 4</fullName>
        <ecNumber evidence="9">3.1.21.2</ecNumber>
    </recommendedName>
    <alternativeName>
        <fullName evidence="9">Endodeoxyribonuclease IV</fullName>
    </alternativeName>
    <alternativeName>
        <fullName evidence="9">Endonuclease IV</fullName>
    </alternativeName>
</protein>
<keyword evidence="2 9" id="KW-0540">Nuclease</keyword>
<dbReference type="InterPro" id="IPR018246">
    <property type="entry name" value="AP_endonuc_F2_Zn_BS"/>
</dbReference>
<feature type="binding site" evidence="9">
    <location>
        <position position="223"/>
    </location>
    <ligand>
        <name>Zn(2+)</name>
        <dbReference type="ChEBI" id="CHEBI:29105"/>
        <label>3</label>
    </ligand>
</feature>
<feature type="binding site" evidence="9">
    <location>
        <position position="140"/>
    </location>
    <ligand>
        <name>Zn(2+)</name>
        <dbReference type="ChEBI" id="CHEBI:29105"/>
        <label>2</label>
    </ligand>
</feature>
<feature type="binding site" evidence="9">
    <location>
        <position position="105"/>
    </location>
    <ligand>
        <name>Zn(2+)</name>
        <dbReference type="ChEBI" id="CHEBI:29105"/>
        <label>1</label>
    </ligand>
</feature>
<keyword evidence="12" id="KW-1185">Reference proteome</keyword>
<dbReference type="InterPro" id="IPR001719">
    <property type="entry name" value="AP_endonuc_2"/>
</dbReference>
<dbReference type="Gene3D" id="3.20.20.150">
    <property type="entry name" value="Divalent-metal-dependent TIM barrel enzymes"/>
    <property type="match status" value="1"/>
</dbReference>
<comment type="similarity">
    <text evidence="1 9">Belongs to the AP endonuclease 2 family.</text>
</comment>
<keyword evidence="8 9" id="KW-0234">DNA repair</keyword>
<keyword evidence="6 9" id="KW-0378">Hydrolase</keyword>